<dbReference type="Pfam" id="PF01743">
    <property type="entry name" value="PolyA_pol"/>
    <property type="match status" value="1"/>
</dbReference>
<comment type="cofactor">
    <cofactor evidence="1">
        <name>Mg(2+)</name>
        <dbReference type="ChEBI" id="CHEBI:18420"/>
    </cofactor>
</comment>
<dbReference type="PANTHER" id="PTHR47788">
    <property type="entry name" value="POLYA POLYMERASE"/>
    <property type="match status" value="1"/>
</dbReference>
<evidence type="ECO:0000256" key="9">
    <source>
        <dbReference type="RuleBase" id="RU003953"/>
    </source>
</evidence>
<dbReference type="EMBL" id="JAHLQF010000001">
    <property type="protein sequence ID" value="MBU5482904.1"/>
    <property type="molecule type" value="Genomic_DNA"/>
</dbReference>
<keyword evidence="6" id="KW-0547">Nucleotide-binding</keyword>
<evidence type="ECO:0000256" key="7">
    <source>
        <dbReference type="ARBA" id="ARBA00022842"/>
    </source>
</evidence>
<dbReference type="InterPro" id="IPR002646">
    <property type="entry name" value="PolA_pol_head_dom"/>
</dbReference>
<keyword evidence="7" id="KW-0460">Magnesium</keyword>
<keyword evidence="3" id="KW-0819">tRNA processing</keyword>
<proteinExistence type="inferred from homology"/>
<protein>
    <submittedName>
        <fullName evidence="11">CCA tRNA nucleotidyltransferase</fullName>
    </submittedName>
</protein>
<keyword evidence="4" id="KW-0548">Nucleotidyltransferase</keyword>
<dbReference type="PANTHER" id="PTHR47788:SF1">
    <property type="entry name" value="A-ADDING TRNA NUCLEOTIDYLTRANSFERASE"/>
    <property type="match status" value="1"/>
</dbReference>
<accession>A0ABS6EET7</accession>
<reference evidence="11 12" key="1">
    <citation type="submission" date="2021-06" db="EMBL/GenBank/DDBJ databases">
        <authorList>
            <person name="Sun Q."/>
            <person name="Li D."/>
        </authorList>
    </citation>
    <scope>NUCLEOTIDE SEQUENCE [LARGE SCALE GENOMIC DNA]</scope>
    <source>
        <strain evidence="11 12">MSJ-11</strain>
    </source>
</reference>
<keyword evidence="9" id="KW-0808">Transferase</keyword>
<name>A0ABS6EET7_9CLOT</name>
<evidence type="ECO:0000256" key="2">
    <source>
        <dbReference type="ARBA" id="ARBA00007265"/>
    </source>
</evidence>
<feature type="domain" description="Poly A polymerase head" evidence="10">
    <location>
        <begin position="3"/>
        <end position="73"/>
    </location>
</feature>
<evidence type="ECO:0000256" key="1">
    <source>
        <dbReference type="ARBA" id="ARBA00001946"/>
    </source>
</evidence>
<gene>
    <name evidence="11" type="ORF">KQI86_01115</name>
</gene>
<evidence type="ECO:0000313" key="11">
    <source>
        <dbReference type="EMBL" id="MBU5482904.1"/>
    </source>
</evidence>
<sequence>MTITLHFKNGESVDIIRCRKESYVFYGSLPIVIPSSIHEDLYRRDFTLNAIAYNLLNDEIIDNHSGIKDLLKEELKKVHKDSYLEDPTRILRGIRYSERYNFTLVDENEMIECLLHLNKLDIFKINYNLLGKINPIEDSYNIHIKMLNIFYAMDKKEDKEMFIKNSILDKELKTAMSKYLYEEDIECSLHLHKNNYNIYNLLGKTSCYYRIILAWNNRLQYKIINFEKYLKNVQLSFNGNYIRSIGDINGKEIGDIIEWIKRIKLCIGIKEDKDYLKKHLGEIKDDVKYKDRKF</sequence>
<organism evidence="11 12">
    <name type="scientific">Clostridium mobile</name>
    <dbReference type="NCBI Taxonomy" id="2841512"/>
    <lineage>
        <taxon>Bacteria</taxon>
        <taxon>Bacillati</taxon>
        <taxon>Bacillota</taxon>
        <taxon>Clostridia</taxon>
        <taxon>Eubacteriales</taxon>
        <taxon>Clostridiaceae</taxon>
        <taxon>Clostridium</taxon>
    </lineage>
</organism>
<evidence type="ECO:0000256" key="5">
    <source>
        <dbReference type="ARBA" id="ARBA00022723"/>
    </source>
</evidence>
<evidence type="ECO:0000259" key="10">
    <source>
        <dbReference type="Pfam" id="PF01743"/>
    </source>
</evidence>
<evidence type="ECO:0000256" key="6">
    <source>
        <dbReference type="ARBA" id="ARBA00022741"/>
    </source>
</evidence>
<evidence type="ECO:0000256" key="8">
    <source>
        <dbReference type="ARBA" id="ARBA00022884"/>
    </source>
</evidence>
<keyword evidence="8 9" id="KW-0694">RNA-binding</keyword>
<evidence type="ECO:0000256" key="3">
    <source>
        <dbReference type="ARBA" id="ARBA00022694"/>
    </source>
</evidence>
<keyword evidence="5" id="KW-0479">Metal-binding</keyword>
<evidence type="ECO:0000256" key="4">
    <source>
        <dbReference type="ARBA" id="ARBA00022695"/>
    </source>
</evidence>
<keyword evidence="12" id="KW-1185">Reference proteome</keyword>
<dbReference type="InterPro" id="IPR052390">
    <property type="entry name" value="tRNA_nt/polyA_polymerase"/>
</dbReference>
<dbReference type="Proteomes" id="UP000726170">
    <property type="component" value="Unassembled WGS sequence"/>
</dbReference>
<comment type="similarity">
    <text evidence="2 9">Belongs to the tRNA nucleotidyltransferase/poly(A) polymerase family.</text>
</comment>
<comment type="caution">
    <text evidence="11">The sequence shown here is derived from an EMBL/GenBank/DDBJ whole genome shotgun (WGS) entry which is preliminary data.</text>
</comment>
<evidence type="ECO:0000313" key="12">
    <source>
        <dbReference type="Proteomes" id="UP000726170"/>
    </source>
</evidence>